<dbReference type="AlphaFoldDB" id="A0A9Q0NFH8"/>
<evidence type="ECO:0000256" key="2">
    <source>
        <dbReference type="ARBA" id="ARBA00010609"/>
    </source>
</evidence>
<sequence length="807" mass="91782">MTSGQVLLTLFTSLVTIIAGSTFSHIDSAIGKAKCRTTIDGVATEKNVGDTWNGVDPCVKYVCETGSNKTVQQRLIREYCFLNCNNEFELVVKDGQCCGECVQTKCRDEGLIYEIGEMWKSSDGCTFSECIQKGESASISSYKKTCPILTNCPKGQVFIKDCCEYCISGKEANDEAASHEFVFDYEKFSKILDKDTYLNHPCVRDCKEGASPMTCNYTFMVEWYETLSKACYNCPFNETDCDRPHCIYGDGVRRSIMTINRMMPGPPIQVCLGDTVVVDVVNRLMGESTSIHWHGMHQRDSPYMDGISLNGMKKITNFIRSTAGRKSIPAYYRNRAPKKAKLLEEVYECGEFYFDVEKVSQKEKRPVVFANAETLLDSKGAWRSCHQTHVYGLINTQTCDKYKLSNDNPDDAYFISHVDGSLRVRAFDESFSNNNYCIEFVNTGTIDIHAFVCFSHYSQEKFKYYAPGLAVSCVFLAVTLICYACLPKLLNLHGKTLVCYVISLLSACISLSYVQFHTETKIEHCYFIVRTSRGMLRNKELRRFLFYSLYAWGVSAMLTTLTYLVDYYHLVPDEWSPRIGSKNVCWFQREDWRGHFIFFLFPVGLHVLTNIILFTLTAIHCNRIKSEISRMQCKDNESEDKKKRFLADKAKYMMNVKLFVVMGVTWMLEVLATLIMSPEELWYVSDYFNILQGVFVFIIFVCKAKVWEAIKQRLGRGTKKTKGPTTVTTQLSVTSNGKLGKSASTSTLSTSNTNLNSCLEFYILNIPLAILPASHSDNLCSEKNDKEEILCLGNNCFLSITKFCYLR</sequence>
<reference evidence="9" key="1">
    <citation type="submission" date="2022-07" db="EMBL/GenBank/DDBJ databases">
        <authorList>
            <person name="Trinca V."/>
            <person name="Uliana J.V.C."/>
            <person name="Torres T.T."/>
            <person name="Ward R.J."/>
            <person name="Monesi N."/>
        </authorList>
    </citation>
    <scope>NUCLEOTIDE SEQUENCE</scope>
    <source>
        <strain evidence="9">HSMRA1968</strain>
        <tissue evidence="9">Whole embryos</tissue>
    </source>
</reference>
<dbReference type="PANTHER" id="PTHR47154">
    <property type="entry name" value="G-PROTEIN COUPLED RECEPTOR MTH-RELATED"/>
    <property type="match status" value="1"/>
</dbReference>
<evidence type="ECO:0000313" key="9">
    <source>
        <dbReference type="EMBL" id="KAJ6648616.1"/>
    </source>
</evidence>
<dbReference type="SUPFAM" id="SSF57603">
    <property type="entry name" value="FnI-like domain"/>
    <property type="match status" value="1"/>
</dbReference>
<name>A0A9Q0NFH8_9DIPT</name>
<dbReference type="SUPFAM" id="SSF49503">
    <property type="entry name" value="Cupredoxins"/>
    <property type="match status" value="1"/>
</dbReference>
<evidence type="ECO:0000256" key="4">
    <source>
        <dbReference type="ARBA" id="ARBA00022989"/>
    </source>
</evidence>
<evidence type="ECO:0000313" key="10">
    <source>
        <dbReference type="Proteomes" id="UP001151699"/>
    </source>
</evidence>
<feature type="transmembrane region" description="Helical" evidence="6">
    <location>
        <begin position="544"/>
        <end position="565"/>
    </location>
</feature>
<gene>
    <name evidence="9" type="primary">mth2_3</name>
    <name evidence="9" type="ORF">Bhyg_03846</name>
</gene>
<dbReference type="PANTHER" id="PTHR47154:SF2">
    <property type="entry name" value="G-PROTEIN COUPLED RECEPTOR MTH-RELATED"/>
    <property type="match status" value="1"/>
</dbReference>
<evidence type="ECO:0000256" key="1">
    <source>
        <dbReference type="ARBA" id="ARBA00004141"/>
    </source>
</evidence>
<dbReference type="PROSITE" id="PS50261">
    <property type="entry name" value="G_PROTEIN_RECEP_F2_4"/>
    <property type="match status" value="1"/>
</dbReference>
<keyword evidence="9" id="KW-0675">Receptor</keyword>
<feature type="transmembrane region" description="Helical" evidence="6">
    <location>
        <begin position="596"/>
        <end position="621"/>
    </location>
</feature>
<dbReference type="CDD" id="cd15039">
    <property type="entry name" value="7tmB3_Methuselah-like"/>
    <property type="match status" value="1"/>
</dbReference>
<feature type="transmembrane region" description="Helical" evidence="6">
    <location>
        <begin position="652"/>
        <end position="675"/>
    </location>
</feature>
<dbReference type="GO" id="GO:0008528">
    <property type="term" value="F:G protein-coupled peptide receptor activity"/>
    <property type="evidence" value="ECO:0007669"/>
    <property type="project" value="TreeGrafter"/>
</dbReference>
<feature type="domain" description="G-protein coupled receptors family 2 profile 2" evidence="8">
    <location>
        <begin position="495"/>
        <end position="704"/>
    </location>
</feature>
<feature type="non-terminal residue" evidence="9">
    <location>
        <position position="1"/>
    </location>
</feature>
<dbReference type="InterPro" id="IPR008972">
    <property type="entry name" value="Cupredoxin"/>
</dbReference>
<keyword evidence="3 6" id="KW-0812">Transmembrane</keyword>
<evidence type="ECO:0000256" key="3">
    <source>
        <dbReference type="ARBA" id="ARBA00022692"/>
    </source>
</evidence>
<evidence type="ECO:0000256" key="7">
    <source>
        <dbReference type="SAM" id="SignalP"/>
    </source>
</evidence>
<feature type="transmembrane region" description="Helical" evidence="6">
    <location>
        <begin position="464"/>
        <end position="486"/>
    </location>
</feature>
<comment type="caution">
    <text evidence="9">The sequence shown here is derived from an EMBL/GenBank/DDBJ whole genome shotgun (WGS) entry which is preliminary data.</text>
</comment>
<accession>A0A9Q0NFH8</accession>
<dbReference type="Gene3D" id="1.20.1070.10">
    <property type="entry name" value="Rhodopsin 7-helix transmembrane proteins"/>
    <property type="match status" value="1"/>
</dbReference>
<proteinExistence type="inferred from homology"/>
<dbReference type="Gene3D" id="2.60.40.420">
    <property type="entry name" value="Cupredoxins - blue copper proteins"/>
    <property type="match status" value="1"/>
</dbReference>
<evidence type="ECO:0000256" key="6">
    <source>
        <dbReference type="SAM" id="Phobius"/>
    </source>
</evidence>
<comment type="similarity">
    <text evidence="2">Belongs to the multicopper oxidase family.</text>
</comment>
<organism evidence="9 10">
    <name type="scientific">Pseudolycoriella hygida</name>
    <dbReference type="NCBI Taxonomy" id="35572"/>
    <lineage>
        <taxon>Eukaryota</taxon>
        <taxon>Metazoa</taxon>
        <taxon>Ecdysozoa</taxon>
        <taxon>Arthropoda</taxon>
        <taxon>Hexapoda</taxon>
        <taxon>Insecta</taxon>
        <taxon>Pterygota</taxon>
        <taxon>Neoptera</taxon>
        <taxon>Endopterygota</taxon>
        <taxon>Diptera</taxon>
        <taxon>Nematocera</taxon>
        <taxon>Sciaroidea</taxon>
        <taxon>Sciaridae</taxon>
        <taxon>Pseudolycoriella</taxon>
    </lineage>
</organism>
<dbReference type="GO" id="GO:0007166">
    <property type="term" value="P:cell surface receptor signaling pathway"/>
    <property type="evidence" value="ECO:0007669"/>
    <property type="project" value="InterPro"/>
</dbReference>
<dbReference type="EMBL" id="WJQU01000001">
    <property type="protein sequence ID" value="KAJ6648616.1"/>
    <property type="molecule type" value="Genomic_DNA"/>
</dbReference>
<feature type="transmembrane region" description="Helical" evidence="6">
    <location>
        <begin position="687"/>
        <end position="706"/>
    </location>
</feature>
<dbReference type="InterPro" id="IPR051384">
    <property type="entry name" value="Mth_GPCR"/>
</dbReference>
<keyword evidence="10" id="KW-1185">Reference proteome</keyword>
<feature type="chain" id="PRO_5040432775" evidence="7">
    <location>
        <begin position="21"/>
        <end position="807"/>
    </location>
</feature>
<keyword evidence="7" id="KW-0732">Signal</keyword>
<protein>
    <submittedName>
        <fullName evidence="9">G-protein coupled receptor Mth2</fullName>
    </submittedName>
</protein>
<comment type="subcellular location">
    <subcellularLocation>
        <location evidence="1">Membrane</location>
        <topology evidence="1">Multi-pass membrane protein</topology>
    </subcellularLocation>
</comment>
<dbReference type="Pfam" id="PF07732">
    <property type="entry name" value="Cu-oxidase_3"/>
    <property type="match status" value="1"/>
</dbReference>
<keyword evidence="5 6" id="KW-0472">Membrane</keyword>
<dbReference type="GO" id="GO:0005886">
    <property type="term" value="C:plasma membrane"/>
    <property type="evidence" value="ECO:0007669"/>
    <property type="project" value="TreeGrafter"/>
</dbReference>
<dbReference type="Proteomes" id="UP001151699">
    <property type="component" value="Chromosome A"/>
</dbReference>
<dbReference type="GO" id="GO:0005507">
    <property type="term" value="F:copper ion binding"/>
    <property type="evidence" value="ECO:0007669"/>
    <property type="project" value="InterPro"/>
</dbReference>
<dbReference type="InterPro" id="IPR011707">
    <property type="entry name" value="Cu-oxidase-like_N"/>
</dbReference>
<keyword evidence="4 6" id="KW-1133">Transmembrane helix</keyword>
<feature type="signal peptide" evidence="7">
    <location>
        <begin position="1"/>
        <end position="20"/>
    </location>
</feature>
<evidence type="ECO:0000256" key="5">
    <source>
        <dbReference type="ARBA" id="ARBA00023136"/>
    </source>
</evidence>
<dbReference type="OrthoDB" id="7781310at2759"/>
<evidence type="ECO:0000259" key="8">
    <source>
        <dbReference type="PROSITE" id="PS50261"/>
    </source>
</evidence>
<dbReference type="InterPro" id="IPR017981">
    <property type="entry name" value="GPCR_2-like_7TM"/>
</dbReference>